<proteinExistence type="predicted"/>
<dbReference type="InterPro" id="IPR035513">
    <property type="entry name" value="Invertase/methylesterase_inhib"/>
</dbReference>
<comment type="caution">
    <text evidence="2">The sequence shown here is derived from an EMBL/GenBank/DDBJ whole genome shotgun (WGS) entry which is preliminary data.</text>
</comment>
<dbReference type="Proteomes" id="UP000015453">
    <property type="component" value="Unassembled WGS sequence"/>
</dbReference>
<keyword evidence="1" id="KW-0732">Signal</keyword>
<name>S8E646_9LAMI</name>
<evidence type="ECO:0000313" key="3">
    <source>
        <dbReference type="Proteomes" id="UP000015453"/>
    </source>
</evidence>
<dbReference type="AlphaFoldDB" id="S8E646"/>
<reference evidence="2 3" key="1">
    <citation type="journal article" date="2013" name="BMC Genomics">
        <title>The miniature genome of a carnivorous plant Genlisea aurea contains a low number of genes and short non-coding sequences.</title>
        <authorList>
            <person name="Leushkin E.V."/>
            <person name="Sutormin R.A."/>
            <person name="Nabieva E.R."/>
            <person name="Penin A.A."/>
            <person name="Kondrashov A.S."/>
            <person name="Logacheva M.D."/>
        </authorList>
    </citation>
    <scope>NUCLEOTIDE SEQUENCE [LARGE SCALE GENOMIC DNA]</scope>
</reference>
<feature type="signal peptide" evidence="1">
    <location>
        <begin position="1"/>
        <end position="25"/>
    </location>
</feature>
<gene>
    <name evidence="2" type="ORF">M569_03478</name>
</gene>
<accession>S8E646</accession>
<evidence type="ECO:0000313" key="2">
    <source>
        <dbReference type="EMBL" id="EPS71283.1"/>
    </source>
</evidence>
<feature type="chain" id="PRO_5004562815" description="Pectinesterase inhibitor domain-containing protein" evidence="1">
    <location>
        <begin position="26"/>
        <end position="172"/>
    </location>
</feature>
<evidence type="ECO:0008006" key="4">
    <source>
        <dbReference type="Google" id="ProtNLM"/>
    </source>
</evidence>
<dbReference type="SUPFAM" id="SSF101148">
    <property type="entry name" value="Plant invertase/pectin methylesterase inhibitor"/>
    <property type="match status" value="1"/>
</dbReference>
<organism evidence="2 3">
    <name type="scientific">Genlisea aurea</name>
    <dbReference type="NCBI Taxonomy" id="192259"/>
    <lineage>
        <taxon>Eukaryota</taxon>
        <taxon>Viridiplantae</taxon>
        <taxon>Streptophyta</taxon>
        <taxon>Embryophyta</taxon>
        <taxon>Tracheophyta</taxon>
        <taxon>Spermatophyta</taxon>
        <taxon>Magnoliopsida</taxon>
        <taxon>eudicotyledons</taxon>
        <taxon>Gunneridae</taxon>
        <taxon>Pentapetalae</taxon>
        <taxon>asterids</taxon>
        <taxon>lamiids</taxon>
        <taxon>Lamiales</taxon>
        <taxon>Lentibulariaceae</taxon>
        <taxon>Genlisea</taxon>
    </lineage>
</organism>
<protein>
    <recommendedName>
        <fullName evidence="4">Pectinesterase inhibitor domain-containing protein</fullName>
    </recommendedName>
</protein>
<evidence type="ECO:0000256" key="1">
    <source>
        <dbReference type="SAM" id="SignalP"/>
    </source>
</evidence>
<sequence>MTKSPAIIVVLVLISGNAFLSVAGGLNEACKKTSDYDKCIQQIALNATLASAETASDFIARQRENLKNMGPEEVEALRICASAVRPAIGALRDAATMSAKLSSGSASGTGAVAVDVIRKLKDLVIGEKACCDSMKKTSVKVSDAEKDAVQSACKYVRQAAVAARATQALIKK</sequence>
<dbReference type="EMBL" id="AUSU01001323">
    <property type="protein sequence ID" value="EPS71283.1"/>
    <property type="molecule type" value="Genomic_DNA"/>
</dbReference>
<keyword evidence="3" id="KW-1185">Reference proteome</keyword>